<dbReference type="GO" id="GO:0030162">
    <property type="term" value="P:regulation of proteolysis"/>
    <property type="evidence" value="ECO:0007669"/>
    <property type="project" value="TreeGrafter"/>
</dbReference>
<dbReference type="GeneID" id="96009648"/>
<dbReference type="Pfam" id="PF01161">
    <property type="entry name" value="PBP"/>
    <property type="match status" value="1"/>
</dbReference>
<dbReference type="InterPro" id="IPR036610">
    <property type="entry name" value="PEBP-like_sf"/>
</dbReference>
<evidence type="ECO:0000256" key="1">
    <source>
        <dbReference type="SAM" id="SignalP"/>
    </source>
</evidence>
<dbReference type="Gene3D" id="3.90.280.10">
    <property type="entry name" value="PEBP-like"/>
    <property type="match status" value="1"/>
</dbReference>
<accession>A0AB34KGV0</accession>
<dbReference type="InterPro" id="IPR035810">
    <property type="entry name" value="PEBP_euk"/>
</dbReference>
<protein>
    <recommendedName>
        <fullName evidence="4">PEBP-like protein</fullName>
    </recommendedName>
</protein>
<name>A0AB34KGV0_9PEZI</name>
<dbReference type="Proteomes" id="UP000803884">
    <property type="component" value="Unassembled WGS sequence"/>
</dbReference>
<dbReference type="AlphaFoldDB" id="A0AB34KGV0"/>
<dbReference type="RefSeq" id="XP_069226093.1">
    <property type="nucleotide sequence ID" value="XM_069376810.1"/>
</dbReference>
<feature type="chain" id="PRO_5044199386" description="PEBP-like protein" evidence="1">
    <location>
        <begin position="18"/>
        <end position="245"/>
    </location>
</feature>
<dbReference type="EMBL" id="JAAQHG020000041">
    <property type="protein sequence ID" value="KAL1582986.1"/>
    <property type="molecule type" value="Genomic_DNA"/>
</dbReference>
<dbReference type="PANTHER" id="PTHR11362:SF148">
    <property type="entry name" value="CARBOXYPEPTIDASE Y INHIBITOR"/>
    <property type="match status" value="1"/>
</dbReference>
<evidence type="ECO:0008006" key="4">
    <source>
        <dbReference type="Google" id="ProtNLM"/>
    </source>
</evidence>
<dbReference type="GO" id="GO:0030414">
    <property type="term" value="F:peptidase inhibitor activity"/>
    <property type="evidence" value="ECO:0007669"/>
    <property type="project" value="TreeGrafter"/>
</dbReference>
<keyword evidence="3" id="KW-1185">Reference proteome</keyword>
<proteinExistence type="predicted"/>
<keyword evidence="1" id="KW-0732">Signal</keyword>
<comment type="caution">
    <text evidence="2">The sequence shown here is derived from an EMBL/GenBank/DDBJ whole genome shotgun (WGS) entry which is preliminary data.</text>
</comment>
<dbReference type="InterPro" id="IPR008914">
    <property type="entry name" value="PEBP"/>
</dbReference>
<sequence length="245" mass="26491">MLLPTVAVLALTALATPTPIDQPDNQQPVLDSKPKHLDLVAELRKASIIPTVLDPFTPLLTLTADWKKASAEIGNDIKPKKAKKQPRIHFLDTVPSPSSPEDEPIHPLSGIQLTVALTDPDAPSRDDPKWSQVCHWLATDVPLTSLASPSAFLPFSLDAEARNFTTLMPYKAPGPPPKTGAHRYVFVALAPVNGTTERLDLRAPAGRMRWGFENGAAGVGVREWARANGLGVVGANFVYAQHKKQ</sequence>
<dbReference type="PANTHER" id="PTHR11362">
    <property type="entry name" value="PHOSPHATIDYLETHANOLAMINE-BINDING PROTEIN"/>
    <property type="match status" value="1"/>
</dbReference>
<dbReference type="CDD" id="cd00866">
    <property type="entry name" value="PEBP_euk"/>
    <property type="match status" value="1"/>
</dbReference>
<reference evidence="2 3" key="1">
    <citation type="journal article" date="2020" name="Microbiol. Resour. Announc.">
        <title>Draft Genome Sequence of a Cladosporium Species Isolated from the Mesophotic Ascidian Didemnum maculosum.</title>
        <authorList>
            <person name="Gioti A."/>
            <person name="Siaperas R."/>
            <person name="Nikolaivits E."/>
            <person name="Le Goff G."/>
            <person name="Ouazzani J."/>
            <person name="Kotoulas G."/>
            <person name="Topakas E."/>
        </authorList>
    </citation>
    <scope>NUCLEOTIDE SEQUENCE [LARGE SCALE GENOMIC DNA]</scope>
    <source>
        <strain evidence="2 3">TM138-S3</strain>
    </source>
</reference>
<evidence type="ECO:0000313" key="2">
    <source>
        <dbReference type="EMBL" id="KAL1582986.1"/>
    </source>
</evidence>
<dbReference type="SUPFAM" id="SSF49777">
    <property type="entry name" value="PEBP-like"/>
    <property type="match status" value="1"/>
</dbReference>
<evidence type="ECO:0000313" key="3">
    <source>
        <dbReference type="Proteomes" id="UP000803884"/>
    </source>
</evidence>
<organism evidence="2 3">
    <name type="scientific">Cladosporium halotolerans</name>
    <dbReference type="NCBI Taxonomy" id="1052096"/>
    <lineage>
        <taxon>Eukaryota</taxon>
        <taxon>Fungi</taxon>
        <taxon>Dikarya</taxon>
        <taxon>Ascomycota</taxon>
        <taxon>Pezizomycotina</taxon>
        <taxon>Dothideomycetes</taxon>
        <taxon>Dothideomycetidae</taxon>
        <taxon>Cladosporiales</taxon>
        <taxon>Cladosporiaceae</taxon>
        <taxon>Cladosporium</taxon>
    </lineage>
</organism>
<dbReference type="GO" id="GO:0046578">
    <property type="term" value="P:regulation of Ras protein signal transduction"/>
    <property type="evidence" value="ECO:0007669"/>
    <property type="project" value="TreeGrafter"/>
</dbReference>
<gene>
    <name evidence="2" type="ORF">WHR41_08206</name>
</gene>
<feature type="signal peptide" evidence="1">
    <location>
        <begin position="1"/>
        <end position="17"/>
    </location>
</feature>
<dbReference type="GO" id="GO:0005543">
    <property type="term" value="F:phospholipid binding"/>
    <property type="evidence" value="ECO:0007669"/>
    <property type="project" value="TreeGrafter"/>
</dbReference>